<proteinExistence type="inferred from homology"/>
<comment type="caution">
    <text evidence="8">The sequence shown here is derived from an EMBL/GenBank/DDBJ whole genome shotgun (WGS) entry which is preliminary data.</text>
</comment>
<sequence>MVLNILLFWLIRRYSAGELNYYRRILQLSCVVDLIASIAGFICQPYDWTVHLVAVFYSAVFSLSYTVVICCEYKMYKILRNMQNHSSTTGRAHKQMHMALIAIALSPLFSAFPMLLFLISFWMEISLGAWVPAVITIFVNGQTIFNPLITIALITPFRRAVLKPFKNKINPNSTIMGAFISQATHAPFIFSLFIGVPSLILYIFEVIILIWHRSKFRSAYFRLFIARFIPNIVNYFTSYFYFRLGRLGLFLGLFQSMPSQLLAFFFFFNYYTFHADNLSTMFILLNRLTLLIFPVGHVKDDNWTFTLYIQPREDVTILLYAASWLFRSDVNFFLSLANQHCWIHDLSTIVLPAWFLLWASSKVKECACESIKFLPCVCGKHVVTRLDVDLNTTSNQKSRKDRPDIPQ</sequence>
<feature type="transmembrane region" description="Helical" evidence="6">
    <location>
        <begin position="129"/>
        <end position="157"/>
    </location>
</feature>
<keyword evidence="3 6" id="KW-0812">Transmembrane</keyword>
<protein>
    <recommendedName>
        <fullName evidence="6">Serpentine receptor class gamma</fullName>
    </recommendedName>
</protein>
<dbReference type="InterPro" id="IPR000609">
    <property type="entry name" value="7TM_GPCR_serpentine_rcpt_Srg"/>
</dbReference>
<evidence type="ECO:0000313" key="9">
    <source>
        <dbReference type="Proteomes" id="UP001201812"/>
    </source>
</evidence>
<evidence type="ECO:0000313" key="8">
    <source>
        <dbReference type="EMBL" id="KAI1704889.1"/>
    </source>
</evidence>
<reference evidence="8" key="1">
    <citation type="submission" date="2022-01" db="EMBL/GenBank/DDBJ databases">
        <title>Genome Sequence Resource for Two Populations of Ditylenchus destructor, the Migratory Endoparasitic Phytonematode.</title>
        <authorList>
            <person name="Zhang H."/>
            <person name="Lin R."/>
            <person name="Xie B."/>
        </authorList>
    </citation>
    <scope>NUCLEOTIDE SEQUENCE</scope>
    <source>
        <strain evidence="8">BazhouSP</strain>
    </source>
</reference>
<accession>A0AAD4QW19</accession>
<name>A0AAD4QW19_9BILA</name>
<keyword evidence="4 6" id="KW-1133">Transmembrane helix</keyword>
<feature type="signal peptide" evidence="7">
    <location>
        <begin position="1"/>
        <end position="17"/>
    </location>
</feature>
<feature type="transmembrane region" description="Helical" evidence="6">
    <location>
        <begin position="192"/>
        <end position="211"/>
    </location>
</feature>
<dbReference type="GO" id="GO:0016020">
    <property type="term" value="C:membrane"/>
    <property type="evidence" value="ECO:0007669"/>
    <property type="project" value="UniProtKB-SubCell"/>
</dbReference>
<comment type="subcellular location">
    <subcellularLocation>
        <location evidence="1">Membrane</location>
        <topology evidence="1">Multi-pass membrane protein</topology>
    </subcellularLocation>
</comment>
<feature type="chain" id="PRO_5042162285" description="Serpentine receptor class gamma" evidence="7">
    <location>
        <begin position="18"/>
        <end position="407"/>
    </location>
</feature>
<dbReference type="EMBL" id="JAKKPZ010000062">
    <property type="protein sequence ID" value="KAI1704889.1"/>
    <property type="molecule type" value="Genomic_DNA"/>
</dbReference>
<feature type="transmembrane region" description="Helical" evidence="6">
    <location>
        <begin position="223"/>
        <end position="242"/>
    </location>
</feature>
<feature type="transmembrane region" description="Helical" evidence="6">
    <location>
        <begin position="248"/>
        <end position="271"/>
    </location>
</feature>
<feature type="transmembrane region" description="Helical" evidence="6">
    <location>
        <begin position="97"/>
        <end position="123"/>
    </location>
</feature>
<gene>
    <name evidence="8" type="ORF">DdX_13972</name>
</gene>
<feature type="transmembrane region" description="Helical" evidence="6">
    <location>
        <begin position="54"/>
        <end position="76"/>
    </location>
</feature>
<keyword evidence="5 6" id="KW-0472">Membrane</keyword>
<dbReference type="Pfam" id="PF10317">
    <property type="entry name" value="7TM_GPCR_Srd"/>
    <property type="match status" value="1"/>
</dbReference>
<evidence type="ECO:0000256" key="5">
    <source>
        <dbReference type="ARBA" id="ARBA00023136"/>
    </source>
</evidence>
<dbReference type="InterPro" id="IPR019421">
    <property type="entry name" value="7TM_GPCR_serpentine_rcpt_Srd"/>
</dbReference>
<dbReference type="AlphaFoldDB" id="A0AAD4QW19"/>
<dbReference type="PANTHER" id="PTHR22943:SF248">
    <property type="entry name" value="SEVEN TM RECEPTOR"/>
    <property type="match status" value="1"/>
</dbReference>
<feature type="transmembrane region" description="Helical" evidence="6">
    <location>
        <begin position="21"/>
        <end position="42"/>
    </location>
</feature>
<evidence type="ECO:0000256" key="1">
    <source>
        <dbReference type="ARBA" id="ARBA00004141"/>
    </source>
</evidence>
<evidence type="ECO:0000256" key="6">
    <source>
        <dbReference type="RuleBase" id="RU280813"/>
    </source>
</evidence>
<keyword evidence="9" id="KW-1185">Reference proteome</keyword>
<dbReference type="SUPFAM" id="SSF81321">
    <property type="entry name" value="Family A G protein-coupled receptor-like"/>
    <property type="match status" value="1"/>
</dbReference>
<dbReference type="Proteomes" id="UP001201812">
    <property type="component" value="Unassembled WGS sequence"/>
</dbReference>
<organism evidence="8 9">
    <name type="scientific">Ditylenchus destructor</name>
    <dbReference type="NCBI Taxonomy" id="166010"/>
    <lineage>
        <taxon>Eukaryota</taxon>
        <taxon>Metazoa</taxon>
        <taxon>Ecdysozoa</taxon>
        <taxon>Nematoda</taxon>
        <taxon>Chromadorea</taxon>
        <taxon>Rhabditida</taxon>
        <taxon>Tylenchina</taxon>
        <taxon>Tylenchomorpha</taxon>
        <taxon>Sphaerularioidea</taxon>
        <taxon>Anguinidae</taxon>
        <taxon>Anguininae</taxon>
        <taxon>Ditylenchus</taxon>
    </lineage>
</organism>
<dbReference type="PANTHER" id="PTHR22943">
    <property type="entry name" value="7-TRANSMEMBRANE DOMAIN RECEPTOR C.ELEGANS"/>
    <property type="match status" value="1"/>
</dbReference>
<evidence type="ECO:0000256" key="2">
    <source>
        <dbReference type="ARBA" id="ARBA00005692"/>
    </source>
</evidence>
<evidence type="ECO:0000256" key="7">
    <source>
        <dbReference type="SAM" id="SignalP"/>
    </source>
</evidence>
<evidence type="ECO:0000256" key="3">
    <source>
        <dbReference type="ARBA" id="ARBA00022692"/>
    </source>
</evidence>
<keyword evidence="7" id="KW-0732">Signal</keyword>
<dbReference type="Pfam" id="PF02118">
    <property type="entry name" value="Srg"/>
    <property type="match status" value="1"/>
</dbReference>
<dbReference type="GO" id="GO:0004888">
    <property type="term" value="F:transmembrane signaling receptor activity"/>
    <property type="evidence" value="ECO:0007669"/>
    <property type="project" value="InterPro"/>
</dbReference>
<evidence type="ECO:0000256" key="4">
    <source>
        <dbReference type="ARBA" id="ARBA00022989"/>
    </source>
</evidence>
<dbReference type="GO" id="GO:0007606">
    <property type="term" value="P:sensory perception of chemical stimulus"/>
    <property type="evidence" value="ECO:0007669"/>
    <property type="project" value="UniProtKB-UniRule"/>
</dbReference>
<comment type="similarity">
    <text evidence="2 6">Belongs to the nematode receptor-like protein srg family.</text>
</comment>